<dbReference type="EMBL" id="ML220117">
    <property type="protein sequence ID" value="TGZ82001.1"/>
    <property type="molecule type" value="Genomic_DNA"/>
</dbReference>
<dbReference type="AlphaFoldDB" id="A0A4S2MZ47"/>
<dbReference type="Proteomes" id="UP000298138">
    <property type="component" value="Unassembled WGS sequence"/>
</dbReference>
<feature type="region of interest" description="Disordered" evidence="1">
    <location>
        <begin position="93"/>
        <end position="116"/>
    </location>
</feature>
<feature type="region of interest" description="Disordered" evidence="1">
    <location>
        <begin position="158"/>
        <end position="207"/>
    </location>
</feature>
<feature type="compositionally biased region" description="Basic residues" evidence="1">
    <location>
        <begin position="230"/>
        <end position="244"/>
    </location>
</feature>
<protein>
    <submittedName>
        <fullName evidence="2">Uncharacterized protein</fullName>
    </submittedName>
</protein>
<reference evidence="2 3" key="1">
    <citation type="submission" date="2019-04" db="EMBL/GenBank/DDBJ databases">
        <title>Comparative genomics and transcriptomics to analyze fruiting body development in filamentous ascomycetes.</title>
        <authorList>
            <consortium name="DOE Joint Genome Institute"/>
            <person name="Lutkenhaus R."/>
            <person name="Traeger S."/>
            <person name="Breuer J."/>
            <person name="Kuo A."/>
            <person name="Lipzen A."/>
            <person name="Pangilinan J."/>
            <person name="Dilworth D."/>
            <person name="Sandor L."/>
            <person name="Poggeler S."/>
            <person name="Barry K."/>
            <person name="Grigoriev I.V."/>
            <person name="Nowrousian M."/>
        </authorList>
    </citation>
    <scope>NUCLEOTIDE SEQUENCE [LARGE SCALE GENOMIC DNA]</scope>
    <source>
        <strain evidence="2 3">CBS 389.68</strain>
    </source>
</reference>
<evidence type="ECO:0000256" key="1">
    <source>
        <dbReference type="SAM" id="MobiDB-lite"/>
    </source>
</evidence>
<sequence length="276" mass="29809">MQPYRNPTPFPCLPSHSLPTQVPLTPPHFSSLSTTSSIPYHPSPSLTPSFYYPPSTTSSSSSYSPSTYYPSRTPSPLPFHQYPHHLNIFRPSSSLSSSSTTTSDSSAPILIPRPSSAASSSVDSYAYSSSIPSFSLLFAAGHPQIARPLSAFSASMSAGPEGAEMGGSNVGDKLWGQRPPQNTPAASPAEDSMGWGREETPSSVASSEWSYQVVGFDDVDGEAEKAGVVGKKRRGKGKWGRGRKRKEIGGMLLRERLEGVVEERREDDEDDEDNEY</sequence>
<evidence type="ECO:0000313" key="3">
    <source>
        <dbReference type="Proteomes" id="UP000298138"/>
    </source>
</evidence>
<evidence type="ECO:0000313" key="2">
    <source>
        <dbReference type="EMBL" id="TGZ82001.1"/>
    </source>
</evidence>
<proteinExistence type="predicted"/>
<gene>
    <name evidence="2" type="ORF">EX30DRAFT_242076</name>
</gene>
<name>A0A4S2MZ47_9PEZI</name>
<keyword evidence="3" id="KW-1185">Reference proteome</keyword>
<dbReference type="InParanoid" id="A0A4S2MZ47"/>
<feature type="region of interest" description="Disordered" evidence="1">
    <location>
        <begin position="225"/>
        <end position="244"/>
    </location>
</feature>
<organism evidence="2 3">
    <name type="scientific">Ascodesmis nigricans</name>
    <dbReference type="NCBI Taxonomy" id="341454"/>
    <lineage>
        <taxon>Eukaryota</taxon>
        <taxon>Fungi</taxon>
        <taxon>Dikarya</taxon>
        <taxon>Ascomycota</taxon>
        <taxon>Pezizomycotina</taxon>
        <taxon>Pezizomycetes</taxon>
        <taxon>Pezizales</taxon>
        <taxon>Ascodesmidaceae</taxon>
        <taxon>Ascodesmis</taxon>
    </lineage>
</organism>
<accession>A0A4S2MZ47</accession>